<keyword evidence="3" id="KW-1185">Reference proteome</keyword>
<sequence length="565" mass="66627">MVYFIVMFFTWISFYDLNLPGCSKIQIIFFFLCYIGVSIAWLSVVTKIKKEDNRLAYSFIDAIVIAFCAVCYLIHVIIHKFKKQYVYGVDDVVVDERGVKRRKRRSKPWTKRLSKILCYYKLIDMDEDDQKNQIARDIMTDVTNARDASLPHHNSVNVTEASGNPSDPNFFRHSMYAPREEKHVLKTFEGGGIEMATIKDQSSTLTSSQERDAQTEFFKKKKGASETGGDISSRTQYTGQLRISPSVMDELMPKYETSFRNYICTVVYQIAVVATWFWLHNFATLVIEKDLFSTPFLALLSIVLFHASRLMLMGVSNILNRLLSPRELTYFTFFQFPLMFFLYYRNLFLNINSWGITVLVSLVLFVFDIAYYPLHMTKRYWIFRHQQLAIYLEKRGTTSRIFRWLRVALDDPNPSYEQHICKLSVEYYYDKMAEYTSIVTMVVFLSLIRALKYKISYYPSFEELDTESFHQLLFRYLYLVCFEMAYDLGIRFFARRFMKIDISNRGRNETISHFTTRFIYTFFLLYCLMDVYNAQVIYNDNVDFSSTDDTISNSLIANIIQNFIK</sequence>
<dbReference type="AlphaFoldDB" id="F4PMI0"/>
<protein>
    <recommendedName>
        <fullName evidence="4">Transmembrane protein</fullName>
    </recommendedName>
</protein>
<feature type="transmembrane region" description="Helical" evidence="1">
    <location>
        <begin position="291"/>
        <end position="307"/>
    </location>
</feature>
<proteinExistence type="predicted"/>
<keyword evidence="1" id="KW-0472">Membrane</keyword>
<name>F4PMI0_CACFS</name>
<dbReference type="Proteomes" id="UP000007797">
    <property type="component" value="Unassembled WGS sequence"/>
</dbReference>
<dbReference type="OrthoDB" id="16604at2759"/>
<reference evidence="3" key="1">
    <citation type="journal article" date="2011" name="Genome Res.">
        <title>Phylogeny-wide analysis of social amoeba genomes highlights ancient origins for complex intercellular communication.</title>
        <authorList>
            <person name="Heidel A.J."/>
            <person name="Lawal H.M."/>
            <person name="Felder M."/>
            <person name="Schilde C."/>
            <person name="Helps N.R."/>
            <person name="Tunggal B."/>
            <person name="Rivero F."/>
            <person name="John U."/>
            <person name="Schleicher M."/>
            <person name="Eichinger L."/>
            <person name="Platzer M."/>
            <person name="Noegel A.A."/>
            <person name="Schaap P."/>
            <person name="Gloeckner G."/>
        </authorList>
    </citation>
    <scope>NUCLEOTIDE SEQUENCE [LARGE SCALE GENOMIC DNA]</scope>
    <source>
        <strain evidence="3">SH3</strain>
    </source>
</reference>
<feature type="transmembrane region" description="Helical" evidence="1">
    <location>
        <begin position="473"/>
        <end position="494"/>
    </location>
</feature>
<feature type="transmembrane region" description="Helical" evidence="1">
    <location>
        <begin position="56"/>
        <end position="78"/>
    </location>
</feature>
<feature type="transmembrane region" description="Helical" evidence="1">
    <location>
        <begin position="432"/>
        <end position="453"/>
    </location>
</feature>
<keyword evidence="1" id="KW-0812">Transmembrane</keyword>
<accession>F4PMI0</accession>
<feature type="transmembrane region" description="Helical" evidence="1">
    <location>
        <begin position="262"/>
        <end position="279"/>
    </location>
</feature>
<gene>
    <name evidence="2" type="ORF">DFA_05761</name>
</gene>
<dbReference type="OMA" id="TWISFYD"/>
<dbReference type="RefSeq" id="XP_004361478.1">
    <property type="nucleotide sequence ID" value="XM_004361421.1"/>
</dbReference>
<feature type="transmembrane region" description="Helical" evidence="1">
    <location>
        <begin position="514"/>
        <end position="532"/>
    </location>
</feature>
<feature type="transmembrane region" description="Helical" evidence="1">
    <location>
        <begin position="328"/>
        <end position="345"/>
    </location>
</feature>
<dbReference type="EMBL" id="GL883008">
    <property type="protein sequence ID" value="EGG23627.1"/>
    <property type="molecule type" value="Genomic_DNA"/>
</dbReference>
<feature type="transmembrane region" description="Helical" evidence="1">
    <location>
        <begin position="27"/>
        <end position="44"/>
    </location>
</feature>
<evidence type="ECO:0000256" key="1">
    <source>
        <dbReference type="SAM" id="Phobius"/>
    </source>
</evidence>
<evidence type="ECO:0000313" key="3">
    <source>
        <dbReference type="Proteomes" id="UP000007797"/>
    </source>
</evidence>
<feature type="transmembrane region" description="Helical" evidence="1">
    <location>
        <begin position="351"/>
        <end position="374"/>
    </location>
</feature>
<dbReference type="GeneID" id="14875775"/>
<evidence type="ECO:0008006" key="4">
    <source>
        <dbReference type="Google" id="ProtNLM"/>
    </source>
</evidence>
<dbReference type="KEGG" id="dfa:DFA_05761"/>
<organism evidence="2 3">
    <name type="scientific">Cavenderia fasciculata</name>
    <name type="common">Slime mold</name>
    <name type="synonym">Dictyostelium fasciculatum</name>
    <dbReference type="NCBI Taxonomy" id="261658"/>
    <lineage>
        <taxon>Eukaryota</taxon>
        <taxon>Amoebozoa</taxon>
        <taxon>Evosea</taxon>
        <taxon>Eumycetozoa</taxon>
        <taxon>Dictyostelia</taxon>
        <taxon>Acytosteliales</taxon>
        <taxon>Cavenderiaceae</taxon>
        <taxon>Cavenderia</taxon>
    </lineage>
</organism>
<keyword evidence="1" id="KW-1133">Transmembrane helix</keyword>
<evidence type="ECO:0000313" key="2">
    <source>
        <dbReference type="EMBL" id="EGG23627.1"/>
    </source>
</evidence>